<evidence type="ECO:0000256" key="2">
    <source>
        <dbReference type="SAM" id="SignalP"/>
    </source>
</evidence>
<reference evidence="4" key="1">
    <citation type="submission" date="2016-06" db="EMBL/GenBank/DDBJ databases">
        <authorList>
            <person name="Varghese N."/>
            <person name="Submissions Spin"/>
        </authorList>
    </citation>
    <scope>NUCLEOTIDE SEQUENCE [LARGE SCALE GENOMIC DNA]</scope>
    <source>
        <strain evidence="4">DSM 43819</strain>
    </source>
</reference>
<dbReference type="RefSeq" id="WP_089011031.1">
    <property type="nucleotide sequence ID" value="NZ_LT607754.1"/>
</dbReference>
<keyword evidence="4" id="KW-1185">Reference proteome</keyword>
<sequence length="326" mass="33153">MRRVIALLGLPLMVAAGCAPAGSGPAAGGPSAGSPDHRWEAFGQRAVEVAEAWRPGPAWRSGYIPLQDATVLTGDPGFGPDTEAAFRAGWYRDQVELPTAKPGDGTVRFPDGTLPVPLVSAAEAYAQLDQGDPPACAGRPKEPGRPGRPKDGPTIEPGPDGWVSSSPADQGACIPLTVTAVRLGAAPVRTSRGVADVPAWLFTVAELKAPVARLAVAPSAVTAVPEGVAPTRPAPDGVVGTQDLAAPAEGARLTYRLGVGACDTGITPLVLERDDVVVVGGGVTRSTGACTDQLIIHPVTVTLRASLGVRPVLDVLTGAPLVVGQR</sequence>
<proteinExistence type="predicted"/>
<evidence type="ECO:0000313" key="4">
    <source>
        <dbReference type="Proteomes" id="UP000198221"/>
    </source>
</evidence>
<evidence type="ECO:0000256" key="1">
    <source>
        <dbReference type="SAM" id="MobiDB-lite"/>
    </source>
</evidence>
<dbReference type="OrthoDB" id="4307068at2"/>
<feature type="compositionally biased region" description="Basic and acidic residues" evidence="1">
    <location>
        <begin position="139"/>
        <end position="153"/>
    </location>
</feature>
<keyword evidence="2" id="KW-0732">Signal</keyword>
<evidence type="ECO:0008006" key="5">
    <source>
        <dbReference type="Google" id="ProtNLM"/>
    </source>
</evidence>
<feature type="chain" id="PRO_5008717287" description="Secreted protein" evidence="2">
    <location>
        <begin position="22"/>
        <end position="326"/>
    </location>
</feature>
<evidence type="ECO:0000313" key="3">
    <source>
        <dbReference type="EMBL" id="SCG40699.1"/>
    </source>
</evidence>
<gene>
    <name evidence="3" type="ORF">GA0070613_0796</name>
</gene>
<dbReference type="EMBL" id="LT607754">
    <property type="protein sequence ID" value="SCG40699.1"/>
    <property type="molecule type" value="Genomic_DNA"/>
</dbReference>
<feature type="region of interest" description="Disordered" evidence="1">
    <location>
        <begin position="130"/>
        <end position="168"/>
    </location>
</feature>
<accession>A0A1C5H3S8</accession>
<dbReference type="AlphaFoldDB" id="A0A1C5H3S8"/>
<name>A0A1C5H3S8_9ACTN</name>
<protein>
    <recommendedName>
        <fullName evidence="5">Secreted protein</fullName>
    </recommendedName>
</protein>
<organism evidence="3 4">
    <name type="scientific">Micromonospora inositola</name>
    <dbReference type="NCBI Taxonomy" id="47865"/>
    <lineage>
        <taxon>Bacteria</taxon>
        <taxon>Bacillati</taxon>
        <taxon>Actinomycetota</taxon>
        <taxon>Actinomycetes</taxon>
        <taxon>Micromonosporales</taxon>
        <taxon>Micromonosporaceae</taxon>
        <taxon>Micromonospora</taxon>
    </lineage>
</organism>
<feature type="signal peptide" evidence="2">
    <location>
        <begin position="1"/>
        <end position="21"/>
    </location>
</feature>
<dbReference type="Proteomes" id="UP000198221">
    <property type="component" value="Chromosome I"/>
</dbReference>
<dbReference type="PROSITE" id="PS51257">
    <property type="entry name" value="PROKAR_LIPOPROTEIN"/>
    <property type="match status" value="1"/>
</dbReference>